<keyword evidence="4" id="KW-1185">Reference proteome</keyword>
<accession>A0A4P9XQI0</accession>
<dbReference type="Gene3D" id="1.20.1390.10">
    <property type="entry name" value="PWI domain"/>
    <property type="match status" value="1"/>
</dbReference>
<feature type="domain" description="PWI" evidence="2">
    <location>
        <begin position="21"/>
        <end position="119"/>
    </location>
</feature>
<dbReference type="InterPro" id="IPR036483">
    <property type="entry name" value="PWI_dom_sf"/>
</dbReference>
<evidence type="ECO:0000259" key="2">
    <source>
        <dbReference type="PROSITE" id="PS51025"/>
    </source>
</evidence>
<evidence type="ECO:0000256" key="1">
    <source>
        <dbReference type="ARBA" id="ARBA00022664"/>
    </source>
</evidence>
<dbReference type="InterPro" id="IPR052225">
    <property type="entry name" value="Ser/Arg_repetitive_matrix"/>
</dbReference>
<sequence>QGTSTDQDARFSNKQKKLLRTMKFPESFKKKVNMTKVNLDALRPWIAGRVRELLGIEDEVVTEFVFGLLAEEKLDPRHIQINLTGFLENNAGVFVQELWDMLLSAQENIGGIPAKLVEQKKQEIMRKQVSRHGDRLGAYYAY</sequence>
<dbReference type="SMART" id="SM00311">
    <property type="entry name" value="PWI"/>
    <property type="match status" value="1"/>
</dbReference>
<dbReference type="PANTHER" id="PTHR23148">
    <property type="entry name" value="SERINE/ARGININE REGULATED NUCLEAR MATRIX PROTEIN"/>
    <property type="match status" value="1"/>
</dbReference>
<dbReference type="GO" id="GO:0003723">
    <property type="term" value="F:RNA binding"/>
    <property type="evidence" value="ECO:0007669"/>
    <property type="project" value="TreeGrafter"/>
</dbReference>
<dbReference type="InterPro" id="IPR002483">
    <property type="entry name" value="PWI_dom"/>
</dbReference>
<dbReference type="PANTHER" id="PTHR23148:SF0">
    <property type="entry name" value="SERINE_ARGININE REPETITIVE MATRIX PROTEIN 1"/>
    <property type="match status" value="1"/>
</dbReference>
<evidence type="ECO:0000313" key="4">
    <source>
        <dbReference type="Proteomes" id="UP000271241"/>
    </source>
</evidence>
<organism evidence="3 4">
    <name type="scientific">Thamnocephalis sphaerospora</name>
    <dbReference type="NCBI Taxonomy" id="78915"/>
    <lineage>
        <taxon>Eukaryota</taxon>
        <taxon>Fungi</taxon>
        <taxon>Fungi incertae sedis</taxon>
        <taxon>Zoopagomycota</taxon>
        <taxon>Zoopagomycotina</taxon>
        <taxon>Zoopagomycetes</taxon>
        <taxon>Zoopagales</taxon>
        <taxon>Sigmoideomycetaceae</taxon>
        <taxon>Thamnocephalis</taxon>
    </lineage>
</organism>
<gene>
    <name evidence="3" type="ORF">THASP1DRAFT_16622</name>
</gene>
<protein>
    <submittedName>
        <fullName evidence="3">Serine/arginine repetitive matrix 1-like protein</fullName>
    </submittedName>
</protein>
<reference evidence="4" key="1">
    <citation type="journal article" date="2018" name="Nat. Microbiol.">
        <title>Leveraging single-cell genomics to expand the fungal tree of life.</title>
        <authorList>
            <person name="Ahrendt S.R."/>
            <person name="Quandt C.A."/>
            <person name="Ciobanu D."/>
            <person name="Clum A."/>
            <person name="Salamov A."/>
            <person name="Andreopoulos B."/>
            <person name="Cheng J.F."/>
            <person name="Woyke T."/>
            <person name="Pelin A."/>
            <person name="Henrissat B."/>
            <person name="Reynolds N.K."/>
            <person name="Benny G.L."/>
            <person name="Smith M.E."/>
            <person name="James T.Y."/>
            <person name="Grigoriev I.V."/>
        </authorList>
    </citation>
    <scope>NUCLEOTIDE SEQUENCE [LARGE SCALE GENOMIC DNA]</scope>
    <source>
        <strain evidence="4">RSA 1356</strain>
    </source>
</reference>
<dbReference type="GO" id="GO:0005681">
    <property type="term" value="C:spliceosomal complex"/>
    <property type="evidence" value="ECO:0007669"/>
    <property type="project" value="TreeGrafter"/>
</dbReference>
<feature type="non-terminal residue" evidence="3">
    <location>
        <position position="1"/>
    </location>
</feature>
<keyword evidence="1" id="KW-0507">mRNA processing</keyword>
<dbReference type="GO" id="GO:0006397">
    <property type="term" value="P:mRNA processing"/>
    <property type="evidence" value="ECO:0007669"/>
    <property type="project" value="UniProtKB-KW"/>
</dbReference>
<dbReference type="OrthoDB" id="163257at2759"/>
<dbReference type="Proteomes" id="UP000271241">
    <property type="component" value="Unassembled WGS sequence"/>
</dbReference>
<evidence type="ECO:0000313" key="3">
    <source>
        <dbReference type="EMBL" id="RKP07751.1"/>
    </source>
</evidence>
<dbReference type="STRING" id="78915.A0A4P9XQI0"/>
<name>A0A4P9XQI0_9FUNG</name>
<dbReference type="SUPFAM" id="SSF101233">
    <property type="entry name" value="PWI domain"/>
    <property type="match status" value="1"/>
</dbReference>
<proteinExistence type="predicted"/>
<dbReference type="Pfam" id="PF01480">
    <property type="entry name" value="PWI"/>
    <property type="match status" value="1"/>
</dbReference>
<dbReference type="EMBL" id="KZ992677">
    <property type="protein sequence ID" value="RKP07751.1"/>
    <property type="molecule type" value="Genomic_DNA"/>
</dbReference>
<dbReference type="PROSITE" id="PS51025">
    <property type="entry name" value="PWI"/>
    <property type="match status" value="1"/>
</dbReference>
<dbReference type="AlphaFoldDB" id="A0A4P9XQI0"/>
<dbReference type="GO" id="GO:0048024">
    <property type="term" value="P:regulation of mRNA splicing, via spliceosome"/>
    <property type="evidence" value="ECO:0007669"/>
    <property type="project" value="TreeGrafter"/>
</dbReference>